<sequence length="42" mass="5093">MEKFDFVGLNNQIGRIILPIEIMIHWNKEIDDYLKETFKVLK</sequence>
<organism evidence="1">
    <name type="scientific">marine sediment metagenome</name>
    <dbReference type="NCBI Taxonomy" id="412755"/>
    <lineage>
        <taxon>unclassified sequences</taxon>
        <taxon>metagenomes</taxon>
        <taxon>ecological metagenomes</taxon>
    </lineage>
</organism>
<protein>
    <submittedName>
        <fullName evidence="1">Uncharacterized protein</fullName>
    </submittedName>
</protein>
<dbReference type="AlphaFoldDB" id="A0A0F8X8R5"/>
<name>A0A0F8X8R5_9ZZZZ</name>
<comment type="caution">
    <text evidence="1">The sequence shown here is derived from an EMBL/GenBank/DDBJ whole genome shotgun (WGS) entry which is preliminary data.</text>
</comment>
<accession>A0A0F8X8R5</accession>
<proteinExistence type="predicted"/>
<dbReference type="EMBL" id="LAZR01060661">
    <property type="protein sequence ID" value="KKK65218.1"/>
    <property type="molecule type" value="Genomic_DNA"/>
</dbReference>
<reference evidence="1" key="1">
    <citation type="journal article" date="2015" name="Nature">
        <title>Complex archaea that bridge the gap between prokaryotes and eukaryotes.</title>
        <authorList>
            <person name="Spang A."/>
            <person name="Saw J.H."/>
            <person name="Jorgensen S.L."/>
            <person name="Zaremba-Niedzwiedzka K."/>
            <person name="Martijn J."/>
            <person name="Lind A.E."/>
            <person name="van Eijk R."/>
            <person name="Schleper C."/>
            <person name="Guy L."/>
            <person name="Ettema T.J."/>
        </authorList>
    </citation>
    <scope>NUCLEOTIDE SEQUENCE</scope>
</reference>
<gene>
    <name evidence="1" type="ORF">LCGC14_2976350</name>
</gene>
<evidence type="ECO:0000313" key="1">
    <source>
        <dbReference type="EMBL" id="KKK65218.1"/>
    </source>
</evidence>